<dbReference type="Pfam" id="PF05743">
    <property type="entry name" value="UEV"/>
    <property type="match status" value="1"/>
</dbReference>
<feature type="compositionally biased region" description="Low complexity" evidence="1">
    <location>
        <begin position="69"/>
        <end position="81"/>
    </location>
</feature>
<proteinExistence type="predicted"/>
<dbReference type="CDD" id="cd11685">
    <property type="entry name" value="UEV_TSG101-like"/>
    <property type="match status" value="1"/>
</dbReference>
<feature type="compositionally biased region" description="Basic and acidic residues" evidence="1">
    <location>
        <begin position="293"/>
        <end position="310"/>
    </location>
</feature>
<dbReference type="InterPro" id="IPR016135">
    <property type="entry name" value="UBQ-conjugating_enzyme/RWD"/>
</dbReference>
<dbReference type="PANTHER" id="PTHR23306:SF3">
    <property type="entry name" value="TUMOR SUPPRESSOR PROTEIN 101"/>
    <property type="match status" value="1"/>
</dbReference>
<dbReference type="InterPro" id="IPR008883">
    <property type="entry name" value="UEV_N"/>
</dbReference>
<evidence type="ECO:0000313" key="4">
    <source>
        <dbReference type="Proteomes" id="UP001530315"/>
    </source>
</evidence>
<gene>
    <name evidence="3" type="ORF">ACHAW5_011049</name>
</gene>
<feature type="region of interest" description="Disordered" evidence="1">
    <location>
        <begin position="287"/>
        <end position="323"/>
    </location>
</feature>
<protein>
    <recommendedName>
        <fullName evidence="2">UEV domain-containing protein</fullName>
    </recommendedName>
</protein>
<dbReference type="AlphaFoldDB" id="A0ABD3NKL9"/>
<keyword evidence="4" id="KW-1185">Reference proteome</keyword>
<comment type="caution">
    <text evidence="3">The sequence shown here is derived from an EMBL/GenBank/DDBJ whole genome shotgun (WGS) entry which is preliminary data.</text>
</comment>
<dbReference type="SUPFAM" id="SSF54495">
    <property type="entry name" value="UBC-like"/>
    <property type="match status" value="1"/>
</dbReference>
<organism evidence="3 4">
    <name type="scientific">Stephanodiscus triporus</name>
    <dbReference type="NCBI Taxonomy" id="2934178"/>
    <lineage>
        <taxon>Eukaryota</taxon>
        <taxon>Sar</taxon>
        <taxon>Stramenopiles</taxon>
        <taxon>Ochrophyta</taxon>
        <taxon>Bacillariophyta</taxon>
        <taxon>Coscinodiscophyceae</taxon>
        <taxon>Thalassiosirophycidae</taxon>
        <taxon>Stephanodiscales</taxon>
        <taxon>Stephanodiscaceae</taxon>
        <taxon>Stephanodiscus</taxon>
    </lineage>
</organism>
<feature type="compositionally biased region" description="Pro residues" evidence="1">
    <location>
        <begin position="82"/>
        <end position="93"/>
    </location>
</feature>
<dbReference type="EMBL" id="JALLAZ020001356">
    <property type="protein sequence ID" value="KAL3776383.1"/>
    <property type="molecule type" value="Genomic_DNA"/>
</dbReference>
<dbReference type="PANTHER" id="PTHR23306">
    <property type="entry name" value="TUMOR SUSCEPTIBILITY GENE 101 PROTEIN-RELATED"/>
    <property type="match status" value="1"/>
</dbReference>
<sequence>MAGPTAVGGRFQVSAGGRVVRLNCPENSMPGDTVHFTVRDNVPVMLANDDNGNPGNRSRSINGGGIEGGSNPPSLPLDSASPSPPSLSSPSPSPIIMSTKDALISIVFNRLSGVYRDSSRVMRDAKDLLLSSHLGSQLHPRAGPLSMTPGRPCQSLGLMDSPDNIPIERRHQNAFARVLRVWVLSGISSSSLMLMLKGTLPMTYCGVIYHIPIEMFLPPLYPARPPIVFVRPTATMSIKASHKHVGQDGMVYMPYLLSWKSETHDLTELAALMSSMFGDEPPCYARPSNATSKLEEARLQEKAEAERRPEAQTSGCKRRPKPNDALKLKLLVGSSMLV</sequence>
<dbReference type="InterPro" id="IPR052070">
    <property type="entry name" value="ESCRT-I_UEV_domain"/>
</dbReference>
<feature type="region of interest" description="Disordered" evidence="1">
    <location>
        <begin position="45"/>
        <end position="94"/>
    </location>
</feature>
<feature type="domain" description="UEV" evidence="2">
    <location>
        <begin position="102"/>
        <end position="287"/>
    </location>
</feature>
<accession>A0ABD3NKL9</accession>
<evidence type="ECO:0000259" key="2">
    <source>
        <dbReference type="PROSITE" id="PS51322"/>
    </source>
</evidence>
<evidence type="ECO:0000256" key="1">
    <source>
        <dbReference type="SAM" id="MobiDB-lite"/>
    </source>
</evidence>
<evidence type="ECO:0000313" key="3">
    <source>
        <dbReference type="EMBL" id="KAL3776383.1"/>
    </source>
</evidence>
<reference evidence="3 4" key="1">
    <citation type="submission" date="2024-10" db="EMBL/GenBank/DDBJ databases">
        <title>Updated reference genomes for cyclostephanoid diatoms.</title>
        <authorList>
            <person name="Roberts W.R."/>
            <person name="Alverson A.J."/>
        </authorList>
    </citation>
    <scope>NUCLEOTIDE SEQUENCE [LARGE SCALE GENOMIC DNA]</scope>
    <source>
        <strain evidence="3 4">AJA276-08</strain>
    </source>
</reference>
<dbReference type="PROSITE" id="PS51322">
    <property type="entry name" value="UEV"/>
    <property type="match status" value="1"/>
</dbReference>
<name>A0ABD3NKL9_9STRA</name>
<dbReference type="Proteomes" id="UP001530315">
    <property type="component" value="Unassembled WGS sequence"/>
</dbReference>
<dbReference type="Gene3D" id="3.10.110.10">
    <property type="entry name" value="Ubiquitin Conjugating Enzyme"/>
    <property type="match status" value="1"/>
</dbReference>